<dbReference type="GO" id="GO:0016020">
    <property type="term" value="C:membrane"/>
    <property type="evidence" value="ECO:0007669"/>
    <property type="project" value="UniProtKB-SubCell"/>
</dbReference>
<dbReference type="InterPro" id="IPR052365">
    <property type="entry name" value="THEM4/THEM5_acyl-CoA_thioest"/>
</dbReference>
<evidence type="ECO:0000256" key="11">
    <source>
        <dbReference type="ARBA" id="ARBA00023136"/>
    </source>
</evidence>
<comment type="catalytic activity">
    <reaction evidence="14">
        <text>(9Z)-octadecenoyl-CoA + H2O = (9Z)-octadecenoate + CoA + H(+)</text>
        <dbReference type="Rhea" id="RHEA:40139"/>
        <dbReference type="ChEBI" id="CHEBI:15377"/>
        <dbReference type="ChEBI" id="CHEBI:15378"/>
        <dbReference type="ChEBI" id="CHEBI:30823"/>
        <dbReference type="ChEBI" id="CHEBI:57287"/>
        <dbReference type="ChEBI" id="CHEBI:57387"/>
    </reaction>
    <physiologicalReaction direction="left-to-right" evidence="14">
        <dbReference type="Rhea" id="RHEA:40140"/>
    </physiologicalReaction>
</comment>
<evidence type="ECO:0000256" key="8">
    <source>
        <dbReference type="ARBA" id="ARBA00022832"/>
    </source>
</evidence>
<dbReference type="PATRIC" id="fig|1280952.3.peg.1294"/>
<evidence type="ECO:0000256" key="20">
    <source>
        <dbReference type="ARBA" id="ARBA00047734"/>
    </source>
</evidence>
<evidence type="ECO:0000313" key="27">
    <source>
        <dbReference type="Proteomes" id="UP000024816"/>
    </source>
</evidence>
<comment type="catalytic activity">
    <reaction evidence="19">
        <text>octanoyl-CoA + H2O = octanoate + CoA + H(+)</text>
        <dbReference type="Rhea" id="RHEA:30143"/>
        <dbReference type="ChEBI" id="CHEBI:15377"/>
        <dbReference type="ChEBI" id="CHEBI:15378"/>
        <dbReference type="ChEBI" id="CHEBI:25646"/>
        <dbReference type="ChEBI" id="CHEBI:57287"/>
        <dbReference type="ChEBI" id="CHEBI:57386"/>
    </reaction>
    <physiologicalReaction direction="left-to-right" evidence="19">
        <dbReference type="Rhea" id="RHEA:30144"/>
    </physiologicalReaction>
</comment>
<feature type="region of interest" description="Disordered" evidence="24">
    <location>
        <begin position="1"/>
        <end position="21"/>
    </location>
</feature>
<evidence type="ECO:0000256" key="2">
    <source>
        <dbReference type="ARBA" id="ARBA00004496"/>
    </source>
</evidence>
<comment type="caution">
    <text evidence="26">The sequence shown here is derived from an EMBL/GenBank/DDBJ whole genome shotgun (WGS) entry which is preliminary data.</text>
</comment>
<evidence type="ECO:0000256" key="23">
    <source>
        <dbReference type="ARBA" id="ARBA00048180"/>
    </source>
</evidence>
<protein>
    <recommendedName>
        <fullName evidence="17">Acyl-coenzyme A thioesterase THEM4</fullName>
        <ecNumber evidence="16">3.1.2.2</ecNumber>
    </recommendedName>
    <alternativeName>
        <fullName evidence="18">Thioesterase superfamily member 4</fullName>
    </alternativeName>
</protein>
<dbReference type="Gene3D" id="3.10.129.10">
    <property type="entry name" value="Hotdog Thioesterase"/>
    <property type="match status" value="1"/>
</dbReference>
<keyword evidence="10" id="KW-0443">Lipid metabolism</keyword>
<evidence type="ECO:0000256" key="24">
    <source>
        <dbReference type="SAM" id="MobiDB-lite"/>
    </source>
</evidence>
<dbReference type="InterPro" id="IPR029069">
    <property type="entry name" value="HotDog_dom_sf"/>
</dbReference>
<dbReference type="PANTHER" id="PTHR12418:SF19">
    <property type="entry name" value="ACYL-COENZYME A THIOESTERASE THEM4"/>
    <property type="match status" value="1"/>
</dbReference>
<comment type="catalytic activity">
    <reaction evidence="23">
        <text>tetradecanoyl-CoA + H2O = tetradecanoate + CoA + H(+)</text>
        <dbReference type="Rhea" id="RHEA:40119"/>
        <dbReference type="ChEBI" id="CHEBI:15377"/>
        <dbReference type="ChEBI" id="CHEBI:15378"/>
        <dbReference type="ChEBI" id="CHEBI:30807"/>
        <dbReference type="ChEBI" id="CHEBI:57287"/>
        <dbReference type="ChEBI" id="CHEBI:57385"/>
    </reaction>
    <physiologicalReaction direction="left-to-right" evidence="23">
        <dbReference type="Rhea" id="RHEA:40120"/>
    </physiologicalReaction>
</comment>
<evidence type="ECO:0000256" key="1">
    <source>
        <dbReference type="ARBA" id="ARBA00004170"/>
    </source>
</evidence>
<dbReference type="RefSeq" id="WP_035579630.1">
    <property type="nucleotide sequence ID" value="NZ_ARYJ01000003.1"/>
</dbReference>
<keyword evidence="5" id="KW-0963">Cytoplasm</keyword>
<dbReference type="Proteomes" id="UP000024816">
    <property type="component" value="Unassembled WGS sequence"/>
</dbReference>
<evidence type="ECO:0000256" key="17">
    <source>
        <dbReference type="ARBA" id="ARBA00040123"/>
    </source>
</evidence>
<evidence type="ECO:0000256" key="18">
    <source>
        <dbReference type="ARBA" id="ARBA00043210"/>
    </source>
</evidence>
<keyword evidence="11" id="KW-0472">Membrane</keyword>
<name>A0A059FGZ7_9PROT</name>
<comment type="catalytic activity">
    <reaction evidence="13">
        <text>(5Z,8Z,11Z,14Z)-eicosatetraenoyl-CoA + H2O = (5Z,8Z,11Z,14Z)-eicosatetraenoate + CoA + H(+)</text>
        <dbReference type="Rhea" id="RHEA:40151"/>
        <dbReference type="ChEBI" id="CHEBI:15377"/>
        <dbReference type="ChEBI" id="CHEBI:15378"/>
        <dbReference type="ChEBI" id="CHEBI:32395"/>
        <dbReference type="ChEBI" id="CHEBI:57287"/>
        <dbReference type="ChEBI" id="CHEBI:57368"/>
    </reaction>
    <physiologicalReaction direction="left-to-right" evidence="13">
        <dbReference type="Rhea" id="RHEA:40152"/>
    </physiologicalReaction>
</comment>
<dbReference type="GO" id="GO:0016790">
    <property type="term" value="F:thiolester hydrolase activity"/>
    <property type="evidence" value="ECO:0007669"/>
    <property type="project" value="UniProtKB-ARBA"/>
</dbReference>
<dbReference type="InterPro" id="IPR006683">
    <property type="entry name" value="Thioestr_dom"/>
</dbReference>
<evidence type="ECO:0000256" key="15">
    <source>
        <dbReference type="ARBA" id="ARBA00038456"/>
    </source>
</evidence>
<evidence type="ECO:0000256" key="21">
    <source>
        <dbReference type="ARBA" id="ARBA00047969"/>
    </source>
</evidence>
<evidence type="ECO:0000256" key="13">
    <source>
        <dbReference type="ARBA" id="ARBA00035852"/>
    </source>
</evidence>
<comment type="subcellular location">
    <subcellularLocation>
        <location evidence="3">Cell projection</location>
        <location evidence="3">Ruffle membrane</location>
    </subcellularLocation>
    <subcellularLocation>
        <location evidence="2">Cytoplasm</location>
    </subcellularLocation>
    <subcellularLocation>
        <location evidence="1">Membrane</location>
        <topology evidence="1">Peripheral membrane protein</topology>
    </subcellularLocation>
</comment>
<dbReference type="EMBL" id="ARYJ01000003">
    <property type="protein sequence ID" value="KCZ89882.1"/>
    <property type="molecule type" value="Genomic_DNA"/>
</dbReference>
<evidence type="ECO:0000256" key="22">
    <source>
        <dbReference type="ARBA" id="ARBA00048074"/>
    </source>
</evidence>
<dbReference type="AlphaFoldDB" id="A0A059FGZ7"/>
<comment type="catalytic activity">
    <reaction evidence="20">
        <text>hexadecanoyl-CoA + H2O = hexadecanoate + CoA + H(+)</text>
        <dbReference type="Rhea" id="RHEA:16645"/>
        <dbReference type="ChEBI" id="CHEBI:7896"/>
        <dbReference type="ChEBI" id="CHEBI:15377"/>
        <dbReference type="ChEBI" id="CHEBI:15378"/>
        <dbReference type="ChEBI" id="CHEBI:57287"/>
        <dbReference type="ChEBI" id="CHEBI:57379"/>
        <dbReference type="EC" id="3.1.2.2"/>
    </reaction>
    <physiologicalReaction direction="left-to-right" evidence="20">
        <dbReference type="Rhea" id="RHEA:16646"/>
    </physiologicalReaction>
</comment>
<dbReference type="Pfam" id="PF03061">
    <property type="entry name" value="4HBT"/>
    <property type="match status" value="1"/>
</dbReference>
<keyword evidence="8" id="KW-0276">Fatty acid metabolism</keyword>
<evidence type="ECO:0000256" key="5">
    <source>
        <dbReference type="ARBA" id="ARBA00022490"/>
    </source>
</evidence>
<keyword evidence="12" id="KW-0966">Cell projection</keyword>
<keyword evidence="7" id="KW-0378">Hydrolase</keyword>
<dbReference type="STRING" id="1280952.HJA_06507"/>
<dbReference type="SUPFAM" id="SSF54637">
    <property type="entry name" value="Thioesterase/thiol ester dehydrase-isomerase"/>
    <property type="match status" value="1"/>
</dbReference>
<dbReference type="GO" id="GO:0005737">
    <property type="term" value="C:cytoplasm"/>
    <property type="evidence" value="ECO:0007669"/>
    <property type="project" value="UniProtKB-SubCell"/>
</dbReference>
<evidence type="ECO:0000256" key="9">
    <source>
        <dbReference type="ARBA" id="ARBA00022946"/>
    </source>
</evidence>
<sequence length="143" mass="15512">MSEDGALKPPPPGFAPRPTRGKFSIHNGPSYLATGEGDLRSGIWVLDRHCNGMGFMHGGMICAFADSALAWAVWSATERMSVTIKLTMEFMGIVPEGSWLEAHPQVKGVDGDLVHVMADMKTEDGALVARADAVFRSLRRRKA</sequence>
<evidence type="ECO:0000256" key="3">
    <source>
        <dbReference type="ARBA" id="ARBA00004632"/>
    </source>
</evidence>
<keyword evidence="27" id="KW-1185">Reference proteome</keyword>
<evidence type="ECO:0000256" key="7">
    <source>
        <dbReference type="ARBA" id="ARBA00022801"/>
    </source>
</evidence>
<evidence type="ECO:0000256" key="12">
    <source>
        <dbReference type="ARBA" id="ARBA00023273"/>
    </source>
</evidence>
<evidence type="ECO:0000313" key="26">
    <source>
        <dbReference type="EMBL" id="KCZ89882.1"/>
    </source>
</evidence>
<dbReference type="PANTHER" id="PTHR12418">
    <property type="entry name" value="ACYL-COENZYME A THIOESTERASE THEM4"/>
    <property type="match status" value="1"/>
</dbReference>
<comment type="catalytic activity">
    <reaction evidence="22">
        <text>dodecanoyl-CoA + H2O = dodecanoate + CoA + H(+)</text>
        <dbReference type="Rhea" id="RHEA:30135"/>
        <dbReference type="ChEBI" id="CHEBI:15377"/>
        <dbReference type="ChEBI" id="CHEBI:15378"/>
        <dbReference type="ChEBI" id="CHEBI:18262"/>
        <dbReference type="ChEBI" id="CHEBI:57287"/>
        <dbReference type="ChEBI" id="CHEBI:57375"/>
    </reaction>
    <physiologicalReaction direction="left-to-right" evidence="22">
        <dbReference type="Rhea" id="RHEA:30136"/>
    </physiologicalReaction>
</comment>
<evidence type="ECO:0000256" key="14">
    <source>
        <dbReference type="ARBA" id="ARBA00037002"/>
    </source>
</evidence>
<organism evidence="26 27">
    <name type="scientific">Hyphomonas jannaschiana VP2</name>
    <dbReference type="NCBI Taxonomy" id="1280952"/>
    <lineage>
        <taxon>Bacteria</taxon>
        <taxon>Pseudomonadati</taxon>
        <taxon>Pseudomonadota</taxon>
        <taxon>Alphaproteobacteria</taxon>
        <taxon>Hyphomonadales</taxon>
        <taxon>Hyphomonadaceae</taxon>
        <taxon>Hyphomonas</taxon>
    </lineage>
</organism>
<keyword evidence="6" id="KW-0053">Apoptosis</keyword>
<evidence type="ECO:0000259" key="25">
    <source>
        <dbReference type="Pfam" id="PF03061"/>
    </source>
</evidence>
<gene>
    <name evidence="26" type="ORF">HJA_06507</name>
</gene>
<dbReference type="GO" id="GO:0006631">
    <property type="term" value="P:fatty acid metabolic process"/>
    <property type="evidence" value="ECO:0007669"/>
    <property type="project" value="UniProtKB-KW"/>
</dbReference>
<comment type="similarity">
    <text evidence="15">Belongs to the THEM4/THEM5 thioesterase family.</text>
</comment>
<accession>A0A059FGZ7</accession>
<keyword evidence="4" id="KW-1003">Cell membrane</keyword>
<dbReference type="CDD" id="cd03443">
    <property type="entry name" value="PaaI_thioesterase"/>
    <property type="match status" value="1"/>
</dbReference>
<evidence type="ECO:0000256" key="6">
    <source>
        <dbReference type="ARBA" id="ARBA00022703"/>
    </source>
</evidence>
<evidence type="ECO:0000256" key="19">
    <source>
        <dbReference type="ARBA" id="ARBA00047588"/>
    </source>
</evidence>
<reference evidence="26 27" key="1">
    <citation type="journal article" date="2014" name="Antonie Van Leeuwenhoek">
        <title>Hyphomonas beringensis sp. nov. and Hyphomonas chukchiensis sp. nov., isolated from surface seawater of the Bering Sea and Chukchi Sea.</title>
        <authorList>
            <person name="Li C."/>
            <person name="Lai Q."/>
            <person name="Li G."/>
            <person name="Dong C."/>
            <person name="Wang J."/>
            <person name="Liao Y."/>
            <person name="Shao Z."/>
        </authorList>
    </citation>
    <scope>NUCLEOTIDE SEQUENCE [LARGE SCALE GENOMIC DNA]</scope>
    <source>
        <strain evidence="26 27">VP2</strain>
    </source>
</reference>
<dbReference type="OrthoDB" id="3477511at2"/>
<feature type="domain" description="Thioesterase" evidence="25">
    <location>
        <begin position="53"/>
        <end position="128"/>
    </location>
</feature>
<comment type="catalytic activity">
    <reaction evidence="21">
        <text>decanoyl-CoA + H2O = decanoate + CoA + H(+)</text>
        <dbReference type="Rhea" id="RHEA:40059"/>
        <dbReference type="ChEBI" id="CHEBI:15377"/>
        <dbReference type="ChEBI" id="CHEBI:15378"/>
        <dbReference type="ChEBI" id="CHEBI:27689"/>
        <dbReference type="ChEBI" id="CHEBI:57287"/>
        <dbReference type="ChEBI" id="CHEBI:61430"/>
    </reaction>
    <physiologicalReaction direction="left-to-right" evidence="21">
        <dbReference type="Rhea" id="RHEA:40060"/>
    </physiologicalReaction>
</comment>
<evidence type="ECO:0000256" key="4">
    <source>
        <dbReference type="ARBA" id="ARBA00022475"/>
    </source>
</evidence>
<evidence type="ECO:0000256" key="16">
    <source>
        <dbReference type="ARBA" id="ARBA00038848"/>
    </source>
</evidence>
<dbReference type="EC" id="3.1.2.2" evidence="16"/>
<proteinExistence type="inferred from homology"/>
<dbReference type="eggNOG" id="COG2050">
    <property type="taxonomic scope" value="Bacteria"/>
</dbReference>
<evidence type="ECO:0000256" key="10">
    <source>
        <dbReference type="ARBA" id="ARBA00023098"/>
    </source>
</evidence>
<keyword evidence="9" id="KW-0809">Transit peptide</keyword>